<dbReference type="Proteomes" id="UP000295658">
    <property type="component" value="Unassembled WGS sequence"/>
</dbReference>
<evidence type="ECO:0000313" key="9">
    <source>
        <dbReference type="EMBL" id="TCL43135.1"/>
    </source>
</evidence>
<keyword evidence="7" id="KW-0275">Fatty acid biosynthesis</keyword>
<keyword evidence="10" id="KW-1185">Reference proteome</keyword>
<proteinExistence type="predicted"/>
<protein>
    <submittedName>
        <fullName evidence="9">Holo-[acyl-carrier protein] synthase</fullName>
    </submittedName>
</protein>
<dbReference type="SUPFAM" id="SSF56214">
    <property type="entry name" value="4'-phosphopantetheinyl transferase"/>
    <property type="match status" value="1"/>
</dbReference>
<dbReference type="InterPro" id="IPR002582">
    <property type="entry name" value="ACPS"/>
</dbReference>
<accession>A0A4R1Q5J6</accession>
<organism evidence="9 10">
    <name type="scientific">Thermolongibacillus altinsuensis</name>
    <dbReference type="NCBI Taxonomy" id="575256"/>
    <lineage>
        <taxon>Bacteria</taxon>
        <taxon>Bacillati</taxon>
        <taxon>Bacillota</taxon>
        <taxon>Bacilli</taxon>
        <taxon>Bacillales</taxon>
        <taxon>Anoxybacillaceae</taxon>
        <taxon>Thermolongibacillus</taxon>
    </lineage>
</organism>
<evidence type="ECO:0000256" key="2">
    <source>
        <dbReference type="ARBA" id="ARBA00022679"/>
    </source>
</evidence>
<evidence type="ECO:0000256" key="3">
    <source>
        <dbReference type="ARBA" id="ARBA00022723"/>
    </source>
</evidence>
<evidence type="ECO:0000256" key="4">
    <source>
        <dbReference type="ARBA" id="ARBA00022832"/>
    </source>
</evidence>
<dbReference type="AlphaFoldDB" id="A0A4R1Q5J6"/>
<sequence length="117" mass="13959">MIMGIGIDITELERWHDNKVSRKVFTHSELQWCKGEPDKYAIIWSIKEAVVKALGTGFRNNITWRDIEVINYQNNYLVKLSENVMNTFKINYNRDVFWVNVTKTNDMVLAQVIWERY</sequence>
<evidence type="ECO:0000256" key="5">
    <source>
        <dbReference type="ARBA" id="ARBA00022842"/>
    </source>
</evidence>
<feature type="domain" description="4'-phosphopantetheinyl transferase" evidence="8">
    <location>
        <begin position="4"/>
        <end position="72"/>
    </location>
</feature>
<keyword evidence="5" id="KW-0460">Magnesium</keyword>
<dbReference type="NCBIfam" id="TIGR00516">
    <property type="entry name" value="acpS"/>
    <property type="match status" value="1"/>
</dbReference>
<gene>
    <name evidence="9" type="ORF">EDD69_1306</name>
</gene>
<dbReference type="EMBL" id="SLUL01000030">
    <property type="protein sequence ID" value="TCL43135.1"/>
    <property type="molecule type" value="Genomic_DNA"/>
</dbReference>
<dbReference type="NCBIfam" id="TIGR00556">
    <property type="entry name" value="pantethn_trn"/>
    <property type="match status" value="1"/>
</dbReference>
<keyword evidence="4" id="KW-0276">Fatty acid metabolism</keyword>
<keyword evidence="2" id="KW-0808">Transferase</keyword>
<evidence type="ECO:0000259" key="8">
    <source>
        <dbReference type="Pfam" id="PF01648"/>
    </source>
</evidence>
<evidence type="ECO:0000256" key="1">
    <source>
        <dbReference type="ARBA" id="ARBA00022516"/>
    </source>
</evidence>
<dbReference type="OrthoDB" id="517356at2"/>
<keyword evidence="1" id="KW-0444">Lipid biosynthesis</keyword>
<keyword evidence="3" id="KW-0479">Metal-binding</keyword>
<dbReference type="GO" id="GO:0008897">
    <property type="term" value="F:holo-[acyl-carrier-protein] synthase activity"/>
    <property type="evidence" value="ECO:0007669"/>
    <property type="project" value="InterPro"/>
</dbReference>
<dbReference type="GO" id="GO:0000287">
    <property type="term" value="F:magnesium ion binding"/>
    <property type="evidence" value="ECO:0007669"/>
    <property type="project" value="InterPro"/>
</dbReference>
<keyword evidence="6" id="KW-0443">Lipid metabolism</keyword>
<comment type="caution">
    <text evidence="9">The sequence shown here is derived from an EMBL/GenBank/DDBJ whole genome shotgun (WGS) entry which is preliminary data.</text>
</comment>
<name>A0A4R1Q5J6_9BACL</name>
<dbReference type="Gene3D" id="3.90.470.20">
    <property type="entry name" value="4'-phosphopantetheinyl transferase domain"/>
    <property type="match status" value="1"/>
</dbReference>
<evidence type="ECO:0000313" key="10">
    <source>
        <dbReference type="Proteomes" id="UP000295658"/>
    </source>
</evidence>
<dbReference type="InterPro" id="IPR004568">
    <property type="entry name" value="Ppantetheine-prot_Trfase_dom"/>
</dbReference>
<evidence type="ECO:0000256" key="7">
    <source>
        <dbReference type="ARBA" id="ARBA00023160"/>
    </source>
</evidence>
<dbReference type="Pfam" id="PF01648">
    <property type="entry name" value="ACPS"/>
    <property type="match status" value="1"/>
</dbReference>
<dbReference type="InterPro" id="IPR008278">
    <property type="entry name" value="4-PPantetheinyl_Trfase_dom"/>
</dbReference>
<dbReference type="GeneID" id="7036373"/>
<reference evidence="9 10" key="1">
    <citation type="submission" date="2019-03" db="EMBL/GenBank/DDBJ databases">
        <title>Genomic Encyclopedia of Type Strains, Phase IV (KMG-IV): sequencing the most valuable type-strain genomes for metagenomic binning, comparative biology and taxonomic classification.</title>
        <authorList>
            <person name="Goeker M."/>
        </authorList>
    </citation>
    <scope>NUCLEOTIDE SEQUENCE [LARGE SCALE GENOMIC DNA]</scope>
    <source>
        <strain evidence="9 10">DSM 24979</strain>
    </source>
</reference>
<dbReference type="RefSeq" id="WP_012573889.1">
    <property type="nucleotide sequence ID" value="NZ_SLUL01000030.1"/>
</dbReference>
<evidence type="ECO:0000256" key="6">
    <source>
        <dbReference type="ARBA" id="ARBA00023098"/>
    </source>
</evidence>
<dbReference type="GO" id="GO:0006633">
    <property type="term" value="P:fatty acid biosynthetic process"/>
    <property type="evidence" value="ECO:0007669"/>
    <property type="project" value="UniProtKB-KW"/>
</dbReference>
<dbReference type="InterPro" id="IPR037143">
    <property type="entry name" value="4-PPantetheinyl_Trfase_dom_sf"/>
</dbReference>